<feature type="transmembrane region" description="Helical" evidence="1">
    <location>
        <begin position="96"/>
        <end position="118"/>
    </location>
</feature>
<evidence type="ECO:0000313" key="2">
    <source>
        <dbReference type="EMBL" id="SEO26316.1"/>
    </source>
</evidence>
<dbReference type="EMBL" id="FOCO01000075">
    <property type="protein sequence ID" value="SEO26316.1"/>
    <property type="molecule type" value="Genomic_DNA"/>
</dbReference>
<keyword evidence="3" id="KW-1185">Reference proteome</keyword>
<keyword evidence="1" id="KW-1133">Transmembrane helix</keyword>
<gene>
    <name evidence="2" type="ORF">SAMN05216227_10757</name>
</gene>
<dbReference type="AlphaFoldDB" id="A0A1H8N9V5"/>
<feature type="transmembrane region" description="Helical" evidence="1">
    <location>
        <begin position="49"/>
        <end position="69"/>
    </location>
</feature>
<evidence type="ECO:0000256" key="1">
    <source>
        <dbReference type="SAM" id="Phobius"/>
    </source>
</evidence>
<dbReference type="Proteomes" id="UP000183002">
    <property type="component" value="Unassembled WGS sequence"/>
</dbReference>
<keyword evidence="1" id="KW-0812">Transmembrane</keyword>
<evidence type="ECO:0000313" key="3">
    <source>
        <dbReference type="Proteomes" id="UP000183002"/>
    </source>
</evidence>
<dbReference type="STRING" id="1077947.SAMN05216227_10757"/>
<dbReference type="RefSeq" id="WP_231579650.1">
    <property type="nucleotide sequence ID" value="NZ_FOCO01000075.1"/>
</dbReference>
<name>A0A1H8N9V5_9RHOB</name>
<reference evidence="2 3" key="1">
    <citation type="submission" date="2016-10" db="EMBL/GenBank/DDBJ databases">
        <authorList>
            <person name="de Groot N.N."/>
        </authorList>
    </citation>
    <scope>NUCLEOTIDE SEQUENCE [LARGE SCALE GENOMIC DNA]</scope>
    <source>
        <strain evidence="2 3">CGMCC 1.10836</strain>
    </source>
</reference>
<accession>A0A1H8N9V5</accession>
<protein>
    <submittedName>
        <fullName evidence="2">Uncharacterized protein</fullName>
    </submittedName>
</protein>
<proteinExistence type="predicted"/>
<keyword evidence="1" id="KW-0472">Membrane</keyword>
<sequence length="145" mass="15006">MNDTYTAAFARITGATGEDVRPGEARNGMVHVVSLILTKTADALIDPKLVLAWLLTALAAPSAMIGLLVPVREAGALLPQLAFARKVEASPERKRFWALGSAVQGLAAFGIAGGGAFADRCLGGRGDLGLPRRVGCGALGLIRQL</sequence>
<organism evidence="2 3">
    <name type="scientific">Pseudorhodobacter antarcticus</name>
    <dbReference type="NCBI Taxonomy" id="1077947"/>
    <lineage>
        <taxon>Bacteria</taxon>
        <taxon>Pseudomonadati</taxon>
        <taxon>Pseudomonadota</taxon>
        <taxon>Alphaproteobacteria</taxon>
        <taxon>Rhodobacterales</taxon>
        <taxon>Paracoccaceae</taxon>
        <taxon>Pseudorhodobacter</taxon>
    </lineage>
</organism>